<dbReference type="Proteomes" id="UP000515908">
    <property type="component" value="Chromosome 05"/>
</dbReference>
<feature type="region of interest" description="Disordered" evidence="1">
    <location>
        <begin position="239"/>
        <end position="316"/>
    </location>
</feature>
<organism evidence="2 3">
    <name type="scientific">Angomonas deanei</name>
    <dbReference type="NCBI Taxonomy" id="59799"/>
    <lineage>
        <taxon>Eukaryota</taxon>
        <taxon>Discoba</taxon>
        <taxon>Euglenozoa</taxon>
        <taxon>Kinetoplastea</taxon>
        <taxon>Metakinetoplastina</taxon>
        <taxon>Trypanosomatida</taxon>
        <taxon>Trypanosomatidae</taxon>
        <taxon>Strigomonadinae</taxon>
        <taxon>Angomonas</taxon>
    </lineage>
</organism>
<keyword evidence="3" id="KW-1185">Reference proteome</keyword>
<gene>
    <name evidence="2" type="ORF">ADEAN_000297800</name>
</gene>
<reference evidence="2 3" key="1">
    <citation type="submission" date="2020-08" db="EMBL/GenBank/DDBJ databases">
        <authorList>
            <person name="Newling K."/>
            <person name="Davey J."/>
            <person name="Forrester S."/>
        </authorList>
    </citation>
    <scope>NUCLEOTIDE SEQUENCE [LARGE SCALE GENOMIC DNA]</scope>
    <source>
        <strain evidence="3">Crithidia deanei Carvalho (ATCC PRA-265)</strain>
    </source>
</reference>
<evidence type="ECO:0000313" key="3">
    <source>
        <dbReference type="Proteomes" id="UP000515908"/>
    </source>
</evidence>
<evidence type="ECO:0000256" key="1">
    <source>
        <dbReference type="SAM" id="MobiDB-lite"/>
    </source>
</evidence>
<accession>A0A7G2C9T4</accession>
<proteinExistence type="predicted"/>
<feature type="compositionally biased region" description="Basic and acidic residues" evidence="1">
    <location>
        <begin position="247"/>
        <end position="291"/>
    </location>
</feature>
<feature type="region of interest" description="Disordered" evidence="1">
    <location>
        <begin position="170"/>
        <end position="194"/>
    </location>
</feature>
<protein>
    <submittedName>
        <fullName evidence="2">Uncharacterized protein</fullName>
    </submittedName>
</protein>
<dbReference type="VEuPathDB" id="TriTrypDB:ADEAN_000297800"/>
<dbReference type="EMBL" id="LR877149">
    <property type="protein sequence ID" value="CAD2215523.1"/>
    <property type="molecule type" value="Genomic_DNA"/>
</dbReference>
<sequence>MEYPDYSAPSPVKRDQRGTAVKNDLTGDIDIRSRVQLLQALFPYADYSQIISIVTNTDSAEEATRVAYDVINPNYLGTTYLKEQMDLSSDAKRPKRDREQAFTGVNEMLRERAEELFKEGSLVNLSQMQEYDRTVQTFGIDTTKWDDRYLPLSTSLDHQMCCELSLCDKHSDRSKSDVPSFELDDGEKSSLVEDSNDMLPAPIMRWAPMALSVEFNEAVQQQENNIRVFEDDWQFPNPFVSSGDSAVKQDDNGDGEHVSESPDSHDSSETHEPFMSSHTDDSMVQEKDTVKSSRNRLPPRRQGKEVPKERMKNRKPLGNLIFQRTDAELGQGTQVFYGDSSGGNLNVDSSREEHYTYDDPIVFLSTEEDHLNQVLSLLEPYSNIFDYKCQCEVVVQIYESCPRFVEKCNDVFVALLGVLEKELSGRTLTREVTELPVSLPFLGSNLFSTGPIAIQRLTMDRKKSSLAFTEDGIRVRVKLHVNELVFDPIDFAFIKEVEALIQNEKYEKENLAYLQHRRTTLFDLKTNYTKGVTRGVAKLKASRIRVEVLGGMWLFSSGKTYLVVEKCKVSIGSLSVSTDVTKLKVLLTLGHVIVKSVIEKEIRSFLTGTHQL</sequence>
<evidence type="ECO:0000313" key="2">
    <source>
        <dbReference type="EMBL" id="CAD2215523.1"/>
    </source>
</evidence>
<name>A0A7G2C9T4_9TRYP</name>
<dbReference type="OrthoDB" id="273054at2759"/>
<dbReference type="AlphaFoldDB" id="A0A7G2C9T4"/>